<proteinExistence type="predicted"/>
<dbReference type="PROSITE" id="PS50949">
    <property type="entry name" value="HTH_GNTR"/>
    <property type="match status" value="1"/>
</dbReference>
<feature type="domain" description="HTH gntR-type" evidence="4">
    <location>
        <begin position="19"/>
        <end position="86"/>
    </location>
</feature>
<dbReference type="GO" id="GO:0003700">
    <property type="term" value="F:DNA-binding transcription factor activity"/>
    <property type="evidence" value="ECO:0007669"/>
    <property type="project" value="InterPro"/>
</dbReference>
<dbReference type="InterPro" id="IPR008920">
    <property type="entry name" value="TF_FadR/GntR_C"/>
</dbReference>
<dbReference type="Gene3D" id="1.10.10.10">
    <property type="entry name" value="Winged helix-like DNA-binding domain superfamily/Winged helix DNA-binding domain"/>
    <property type="match status" value="1"/>
</dbReference>
<protein>
    <submittedName>
        <fullName evidence="5">DNA-binding GntR family transcriptional regulator</fullName>
    </submittedName>
</protein>
<accession>A0A3E0HP38</accession>
<dbReference type="AlphaFoldDB" id="A0A3E0HP38"/>
<dbReference type="InterPro" id="IPR000524">
    <property type="entry name" value="Tscrpt_reg_HTH_GntR"/>
</dbReference>
<dbReference type="SUPFAM" id="SSF48008">
    <property type="entry name" value="GntR ligand-binding domain-like"/>
    <property type="match status" value="1"/>
</dbReference>
<dbReference type="GO" id="GO:0003677">
    <property type="term" value="F:DNA binding"/>
    <property type="evidence" value="ECO:0007669"/>
    <property type="project" value="UniProtKB-KW"/>
</dbReference>
<sequence length="228" mass="25047">MRVNETTGGPRLSALKGRQVLADGVYDQVRTLIMNYGIAPGDRVNIDEVARELDVSGTPVREALARLESEGLVSRLPLRGYRVTELLTRAEVEDMYGLRLLLEPPSAAKAASVMTDAHAAALEAEMLSCPVAPDDDSYDDYKALSAHDARLHQLILHIAGNAAVEQAFDRTHCHLHFFRLAYNQTSGVAALAEHREIVDALVSGKPSQARKAMINHLETARDRLLVRM</sequence>
<evidence type="ECO:0000256" key="3">
    <source>
        <dbReference type="ARBA" id="ARBA00023163"/>
    </source>
</evidence>
<dbReference type="PANTHER" id="PTHR43537">
    <property type="entry name" value="TRANSCRIPTIONAL REGULATOR, GNTR FAMILY"/>
    <property type="match status" value="1"/>
</dbReference>
<dbReference type="RefSeq" id="WP_211353038.1">
    <property type="nucleotide sequence ID" value="NZ_CP144375.1"/>
</dbReference>
<evidence type="ECO:0000256" key="1">
    <source>
        <dbReference type="ARBA" id="ARBA00023015"/>
    </source>
</evidence>
<comment type="caution">
    <text evidence="5">The sequence shown here is derived from an EMBL/GenBank/DDBJ whole genome shotgun (WGS) entry which is preliminary data.</text>
</comment>
<dbReference type="Pfam" id="PF00392">
    <property type="entry name" value="GntR"/>
    <property type="match status" value="1"/>
</dbReference>
<keyword evidence="6" id="KW-1185">Reference proteome</keyword>
<keyword evidence="3" id="KW-0804">Transcription</keyword>
<evidence type="ECO:0000313" key="6">
    <source>
        <dbReference type="Proteomes" id="UP000256269"/>
    </source>
</evidence>
<organism evidence="5 6">
    <name type="scientific">Kutzneria buriramensis</name>
    <dbReference type="NCBI Taxonomy" id="1045776"/>
    <lineage>
        <taxon>Bacteria</taxon>
        <taxon>Bacillati</taxon>
        <taxon>Actinomycetota</taxon>
        <taxon>Actinomycetes</taxon>
        <taxon>Pseudonocardiales</taxon>
        <taxon>Pseudonocardiaceae</taxon>
        <taxon>Kutzneria</taxon>
    </lineage>
</organism>
<reference evidence="5 6" key="1">
    <citation type="submission" date="2018-08" db="EMBL/GenBank/DDBJ databases">
        <title>Genomic Encyclopedia of Archaeal and Bacterial Type Strains, Phase II (KMG-II): from individual species to whole genera.</title>
        <authorList>
            <person name="Goeker M."/>
        </authorList>
    </citation>
    <scope>NUCLEOTIDE SEQUENCE [LARGE SCALE GENOMIC DNA]</scope>
    <source>
        <strain evidence="5 6">DSM 45791</strain>
    </source>
</reference>
<dbReference type="InterPro" id="IPR011711">
    <property type="entry name" value="GntR_C"/>
</dbReference>
<gene>
    <name evidence="5" type="ORF">BCF44_10572</name>
</gene>
<evidence type="ECO:0000259" key="4">
    <source>
        <dbReference type="PROSITE" id="PS50949"/>
    </source>
</evidence>
<dbReference type="InterPro" id="IPR036388">
    <property type="entry name" value="WH-like_DNA-bd_sf"/>
</dbReference>
<dbReference type="InterPro" id="IPR036390">
    <property type="entry name" value="WH_DNA-bd_sf"/>
</dbReference>
<keyword evidence="1" id="KW-0805">Transcription regulation</keyword>
<name>A0A3E0HP38_9PSEU</name>
<dbReference type="CDD" id="cd07377">
    <property type="entry name" value="WHTH_GntR"/>
    <property type="match status" value="1"/>
</dbReference>
<evidence type="ECO:0000313" key="5">
    <source>
        <dbReference type="EMBL" id="REH48214.1"/>
    </source>
</evidence>
<dbReference type="SMART" id="SM00345">
    <property type="entry name" value="HTH_GNTR"/>
    <property type="match status" value="1"/>
</dbReference>
<dbReference type="SMART" id="SM00895">
    <property type="entry name" value="FCD"/>
    <property type="match status" value="1"/>
</dbReference>
<dbReference type="PANTHER" id="PTHR43537:SF24">
    <property type="entry name" value="GLUCONATE OPERON TRANSCRIPTIONAL REPRESSOR"/>
    <property type="match status" value="1"/>
</dbReference>
<dbReference type="EMBL" id="QUNO01000005">
    <property type="protein sequence ID" value="REH48214.1"/>
    <property type="molecule type" value="Genomic_DNA"/>
</dbReference>
<keyword evidence="2 5" id="KW-0238">DNA-binding</keyword>
<evidence type="ECO:0000256" key="2">
    <source>
        <dbReference type="ARBA" id="ARBA00023125"/>
    </source>
</evidence>
<dbReference type="Proteomes" id="UP000256269">
    <property type="component" value="Unassembled WGS sequence"/>
</dbReference>
<dbReference type="Pfam" id="PF07729">
    <property type="entry name" value="FCD"/>
    <property type="match status" value="1"/>
</dbReference>
<dbReference type="SUPFAM" id="SSF46785">
    <property type="entry name" value="Winged helix' DNA-binding domain"/>
    <property type="match status" value="1"/>
</dbReference>
<dbReference type="Gene3D" id="1.20.120.530">
    <property type="entry name" value="GntR ligand-binding domain-like"/>
    <property type="match status" value="1"/>
</dbReference>